<evidence type="ECO:0000259" key="5">
    <source>
        <dbReference type="PROSITE" id="PS50893"/>
    </source>
</evidence>
<name>A0A0N0UH74_9BACL</name>
<dbReference type="PROSITE" id="PS00211">
    <property type="entry name" value="ABC_TRANSPORTER_1"/>
    <property type="match status" value="1"/>
</dbReference>
<dbReference type="SMART" id="SM00382">
    <property type="entry name" value="AAA"/>
    <property type="match status" value="1"/>
</dbReference>
<organism evidence="6 7">
    <name type="scientific">Paenibacillus xylanivorans</name>
    <dbReference type="NCBI Taxonomy" id="1705561"/>
    <lineage>
        <taxon>Bacteria</taxon>
        <taxon>Bacillati</taxon>
        <taxon>Bacillota</taxon>
        <taxon>Bacilli</taxon>
        <taxon>Bacillales</taxon>
        <taxon>Paenibacillaceae</taxon>
        <taxon>Paenibacillus</taxon>
    </lineage>
</organism>
<dbReference type="EMBL" id="LITU01000071">
    <property type="protein sequence ID" value="KOY14204.1"/>
    <property type="molecule type" value="Genomic_DNA"/>
</dbReference>
<dbReference type="FunFam" id="3.40.50.300:FF:000032">
    <property type="entry name" value="Export ABC transporter ATP-binding protein"/>
    <property type="match status" value="1"/>
</dbReference>
<dbReference type="OrthoDB" id="9791546at2"/>
<dbReference type="AlphaFoldDB" id="A0A0N0UH74"/>
<dbReference type="Pfam" id="PF00005">
    <property type="entry name" value="ABC_tran"/>
    <property type="match status" value="1"/>
</dbReference>
<dbReference type="InterPro" id="IPR003439">
    <property type="entry name" value="ABC_transporter-like_ATP-bd"/>
</dbReference>
<evidence type="ECO:0000256" key="3">
    <source>
        <dbReference type="ARBA" id="ARBA00022741"/>
    </source>
</evidence>
<dbReference type="InterPro" id="IPR027417">
    <property type="entry name" value="P-loop_NTPase"/>
</dbReference>
<dbReference type="PANTHER" id="PTHR42798:SF4">
    <property type="entry name" value="ABC TRANSPORTER DOMAIN-CONTAINING PROTEIN"/>
    <property type="match status" value="1"/>
</dbReference>
<comment type="caution">
    <text evidence="6">The sequence shown here is derived from an EMBL/GenBank/DDBJ whole genome shotgun (WGS) entry which is preliminary data.</text>
</comment>
<dbReference type="InterPro" id="IPR017871">
    <property type="entry name" value="ABC_transporter-like_CS"/>
</dbReference>
<dbReference type="Gene3D" id="3.40.50.300">
    <property type="entry name" value="P-loop containing nucleotide triphosphate hydrolases"/>
    <property type="match status" value="1"/>
</dbReference>
<dbReference type="RefSeq" id="WP_053782963.1">
    <property type="nucleotide sequence ID" value="NZ_LITU01000071.1"/>
</dbReference>
<evidence type="ECO:0000256" key="4">
    <source>
        <dbReference type="ARBA" id="ARBA00022840"/>
    </source>
</evidence>
<accession>A0A0N0UH74</accession>
<proteinExistence type="inferred from homology"/>
<dbReference type="GO" id="GO:0022857">
    <property type="term" value="F:transmembrane transporter activity"/>
    <property type="evidence" value="ECO:0007669"/>
    <property type="project" value="UniProtKB-ARBA"/>
</dbReference>
<feature type="domain" description="ABC transporter" evidence="5">
    <location>
        <begin position="4"/>
        <end position="225"/>
    </location>
</feature>
<dbReference type="GO" id="GO:0098796">
    <property type="term" value="C:membrane protein complex"/>
    <property type="evidence" value="ECO:0007669"/>
    <property type="project" value="UniProtKB-ARBA"/>
</dbReference>
<keyword evidence="3" id="KW-0547">Nucleotide-binding</keyword>
<dbReference type="PATRIC" id="fig|1705561.3.peg.4736"/>
<keyword evidence="7" id="KW-1185">Reference proteome</keyword>
<evidence type="ECO:0000313" key="6">
    <source>
        <dbReference type="EMBL" id="KOY14204.1"/>
    </source>
</evidence>
<comment type="similarity">
    <text evidence="1">Belongs to the ABC transporter superfamily.</text>
</comment>
<dbReference type="Proteomes" id="UP000037688">
    <property type="component" value="Unassembled WGS sequence"/>
</dbReference>
<evidence type="ECO:0000313" key="7">
    <source>
        <dbReference type="Proteomes" id="UP000037688"/>
    </source>
</evidence>
<evidence type="ECO:0000256" key="1">
    <source>
        <dbReference type="ARBA" id="ARBA00005417"/>
    </source>
</evidence>
<keyword evidence="4 6" id="KW-0067">ATP-binding</keyword>
<reference evidence="6 7" key="1">
    <citation type="submission" date="2015-08" db="EMBL/GenBank/DDBJ databases">
        <title>Draft genome sequence of cellulolytic and xylanolytic Paenibacillus sp. A59, isolated from a decaying forest soil from Patagonia, Argentina.</title>
        <authorList>
            <person name="Ghio S."/>
            <person name="Caceres A.M."/>
            <person name="Talia P."/>
            <person name="Grasso D."/>
            <person name="Campos E."/>
        </authorList>
    </citation>
    <scope>NUCLEOTIDE SEQUENCE [LARGE SCALE GENOMIC DNA]</scope>
    <source>
        <strain evidence="6 7">A59</strain>
    </source>
</reference>
<evidence type="ECO:0000256" key="2">
    <source>
        <dbReference type="ARBA" id="ARBA00022448"/>
    </source>
</evidence>
<dbReference type="PROSITE" id="PS50893">
    <property type="entry name" value="ABC_TRANSPORTER_2"/>
    <property type="match status" value="1"/>
</dbReference>
<dbReference type="PANTHER" id="PTHR42798">
    <property type="entry name" value="LIPOPROTEIN-RELEASING SYSTEM ATP-BINDING PROTEIN LOLD"/>
    <property type="match status" value="1"/>
</dbReference>
<protein>
    <submittedName>
        <fullName evidence="6">Peptide ABC transporter ATP-binding protein</fullName>
    </submittedName>
</protein>
<dbReference type="InterPro" id="IPR003593">
    <property type="entry name" value="AAA+_ATPase"/>
</dbReference>
<keyword evidence="2" id="KW-0813">Transport</keyword>
<dbReference type="GO" id="GO:0016887">
    <property type="term" value="F:ATP hydrolysis activity"/>
    <property type="evidence" value="ECO:0007669"/>
    <property type="project" value="InterPro"/>
</dbReference>
<gene>
    <name evidence="6" type="ORF">AMS66_22680</name>
</gene>
<dbReference type="SUPFAM" id="SSF52540">
    <property type="entry name" value="P-loop containing nucleoside triphosphate hydrolases"/>
    <property type="match status" value="1"/>
</dbReference>
<dbReference type="CDD" id="cd03255">
    <property type="entry name" value="ABC_MJ0796_LolCDE_FtsE"/>
    <property type="match status" value="1"/>
</dbReference>
<sequence length="226" mass="25429">MSVIELQKINKVFSQKQNRFHALCDVSLSIAKGEMVAIMGTSGSGKTTLLNIIGCVDKPSEGRYLLKKQAIEKQSPKFLAQVRNQELGFVMQDFALIEYYSVKKNILLPLHYVKSHKLRKNREAKLPELLEKLRIGQKINEPVMNLSGGQKQRVAIARALINNPEIILADEPTGALDQKTSTEIIELLQVINREEGKTIILVTHDPDIAAYCDRIIRIEDGRIVIT</sequence>
<dbReference type="GO" id="GO:0005524">
    <property type="term" value="F:ATP binding"/>
    <property type="evidence" value="ECO:0007669"/>
    <property type="project" value="UniProtKB-KW"/>
</dbReference>
<dbReference type="InterPro" id="IPR017911">
    <property type="entry name" value="MacB-like_ATP-bd"/>
</dbReference>